<reference evidence="1 2" key="1">
    <citation type="submission" date="2020-09" db="EMBL/GenBank/DDBJ databases">
        <authorList>
            <person name="Ashkenazy H."/>
        </authorList>
    </citation>
    <scope>NUCLEOTIDE SEQUENCE [LARGE SCALE GENOMIC DNA]</scope>
    <source>
        <strain evidence="2">cv. Cdm-0</strain>
    </source>
</reference>
<protein>
    <submittedName>
        <fullName evidence="1">(thale cress) hypothetical protein</fullName>
    </submittedName>
</protein>
<evidence type="ECO:0000313" key="1">
    <source>
        <dbReference type="EMBL" id="CAD5327685.1"/>
    </source>
</evidence>
<sequence length="48" mass="5336">MEDGGRIGALCSRIYSPVEPSRFFDLVMEVCVSDLVLMSQLSVLFLLV</sequence>
<dbReference type="EMBL" id="LR881469">
    <property type="protein sequence ID" value="CAD5327685.1"/>
    <property type="molecule type" value="Genomic_DNA"/>
</dbReference>
<name>A0A7G2EZZ1_ARATH</name>
<proteinExistence type="predicted"/>
<dbReference type="AlphaFoldDB" id="A0A7G2EZZ1"/>
<evidence type="ECO:0000313" key="2">
    <source>
        <dbReference type="Proteomes" id="UP000516314"/>
    </source>
</evidence>
<accession>A0A7G2EZZ1</accession>
<gene>
    <name evidence="1" type="ORF">AT9943_LOCUS15381</name>
</gene>
<organism evidence="1 2">
    <name type="scientific">Arabidopsis thaliana</name>
    <name type="common">Mouse-ear cress</name>
    <dbReference type="NCBI Taxonomy" id="3702"/>
    <lineage>
        <taxon>Eukaryota</taxon>
        <taxon>Viridiplantae</taxon>
        <taxon>Streptophyta</taxon>
        <taxon>Embryophyta</taxon>
        <taxon>Tracheophyta</taxon>
        <taxon>Spermatophyta</taxon>
        <taxon>Magnoliopsida</taxon>
        <taxon>eudicotyledons</taxon>
        <taxon>Gunneridae</taxon>
        <taxon>Pentapetalae</taxon>
        <taxon>rosids</taxon>
        <taxon>malvids</taxon>
        <taxon>Brassicales</taxon>
        <taxon>Brassicaceae</taxon>
        <taxon>Camelineae</taxon>
        <taxon>Arabidopsis</taxon>
    </lineage>
</organism>
<dbReference type="Proteomes" id="UP000516314">
    <property type="component" value="Chromosome 4"/>
</dbReference>